<dbReference type="PANTHER" id="PTHR30115">
    <property type="entry name" value="NITROGEN REGULATORY PROTEIN P-II"/>
    <property type="match status" value="1"/>
</dbReference>
<dbReference type="Pfam" id="PF00543">
    <property type="entry name" value="P-II"/>
    <property type="match status" value="1"/>
</dbReference>
<name>A0A2N0UKH4_9FIRM</name>
<dbReference type="InterPro" id="IPR011322">
    <property type="entry name" value="N-reg_PII-like_a/b"/>
</dbReference>
<proteinExistence type="predicted"/>
<protein>
    <submittedName>
        <fullName evidence="1">Nitrogen regulatory protein P-II</fullName>
    </submittedName>
</protein>
<comment type="caution">
    <text evidence="1">The sequence shown here is derived from an EMBL/GenBank/DDBJ whole genome shotgun (WGS) entry which is preliminary data.</text>
</comment>
<evidence type="ECO:0000313" key="2">
    <source>
        <dbReference type="Proteomes" id="UP000233425"/>
    </source>
</evidence>
<dbReference type="SUPFAM" id="SSF54913">
    <property type="entry name" value="GlnB-like"/>
    <property type="match status" value="1"/>
</dbReference>
<dbReference type="GO" id="GO:0005829">
    <property type="term" value="C:cytosol"/>
    <property type="evidence" value="ECO:0007669"/>
    <property type="project" value="TreeGrafter"/>
</dbReference>
<dbReference type="RefSeq" id="WP_015523458.1">
    <property type="nucleotide sequence ID" value="NZ_CABMMZ010000069.1"/>
</dbReference>
<dbReference type="PRINTS" id="PR00340">
    <property type="entry name" value="PIIGLNB"/>
</dbReference>
<dbReference type="GO" id="GO:0005524">
    <property type="term" value="F:ATP binding"/>
    <property type="evidence" value="ECO:0007669"/>
    <property type="project" value="TreeGrafter"/>
</dbReference>
<dbReference type="PANTHER" id="PTHR30115:SF11">
    <property type="entry name" value="NITROGEN REGULATORY PROTEIN P-II HOMOLOG"/>
    <property type="match status" value="1"/>
</dbReference>
<evidence type="ECO:0000313" key="1">
    <source>
        <dbReference type="EMBL" id="PKD27743.1"/>
    </source>
</evidence>
<dbReference type="GeneID" id="93768870"/>
<dbReference type="GO" id="GO:0030234">
    <property type="term" value="F:enzyme regulator activity"/>
    <property type="evidence" value="ECO:0007669"/>
    <property type="project" value="InterPro"/>
</dbReference>
<keyword evidence="2" id="KW-1185">Reference proteome</keyword>
<dbReference type="Gene3D" id="3.30.70.120">
    <property type="match status" value="1"/>
</dbReference>
<dbReference type="Proteomes" id="UP000233425">
    <property type="component" value="Unassembled WGS sequence"/>
</dbReference>
<dbReference type="PROSITE" id="PS51343">
    <property type="entry name" value="PII_GLNB_DOM"/>
    <property type="match status" value="1"/>
</dbReference>
<dbReference type="AlphaFoldDB" id="A0A2N0UKH4"/>
<reference evidence="1" key="1">
    <citation type="journal article" date="2018" name="Environ. Microbiol.">
        <title>Sporulation capability and amylosome conservation among diverse human colonic and rumen isolates of the keystone starch-degrader Ruminococcus bromii.</title>
        <authorList>
            <person name="Mukhopadhya I."/>
            <person name="Morais S."/>
            <person name="Laverde-Gomez J."/>
            <person name="Sheridan P.O."/>
            <person name="Walker A.W."/>
            <person name="Kelly W."/>
            <person name="Klieve A.V."/>
            <person name="Ouwerkerk D."/>
            <person name="Duncan S.H."/>
            <person name="Louis P."/>
            <person name="Koropatkin N."/>
            <person name="Cockburn D."/>
            <person name="Kibler R."/>
            <person name="Cooper P.J."/>
            <person name="Sandoval C."/>
            <person name="Crost E."/>
            <person name="Juge N."/>
            <person name="Bayer E.A."/>
            <person name="Flint H.J."/>
        </authorList>
    </citation>
    <scope>NUCLEOTIDE SEQUENCE [LARGE SCALE GENOMIC DNA]</scope>
    <source>
        <strain evidence="1">ATCC 27255</strain>
    </source>
</reference>
<dbReference type="InterPro" id="IPR002187">
    <property type="entry name" value="N-reg_PII"/>
</dbReference>
<dbReference type="InterPro" id="IPR015867">
    <property type="entry name" value="N-reg_PII/ATP_PRibTrfase_C"/>
</dbReference>
<dbReference type="EMBL" id="NNSR01000069">
    <property type="protein sequence ID" value="PKD27743.1"/>
    <property type="molecule type" value="Genomic_DNA"/>
</dbReference>
<accession>A0A2N0UKH4</accession>
<dbReference type="GO" id="GO:0006808">
    <property type="term" value="P:regulation of nitrogen utilization"/>
    <property type="evidence" value="ECO:0007669"/>
    <property type="project" value="InterPro"/>
</dbReference>
<gene>
    <name evidence="1" type="primary">glnB</name>
    <name evidence="1" type="ORF">RBATCC27255_01507</name>
</gene>
<dbReference type="SMART" id="SM00938">
    <property type="entry name" value="P-II"/>
    <property type="match status" value="1"/>
</dbReference>
<organism evidence="1 2">
    <name type="scientific">Ruminococcus bromii</name>
    <dbReference type="NCBI Taxonomy" id="40518"/>
    <lineage>
        <taxon>Bacteria</taxon>
        <taxon>Bacillati</taxon>
        <taxon>Bacillota</taxon>
        <taxon>Clostridia</taxon>
        <taxon>Eubacteriales</taxon>
        <taxon>Oscillospiraceae</taxon>
        <taxon>Ruminococcus</taxon>
    </lineage>
</organism>
<sequence length="128" mass="14421">MENNNDIQLIKIEAVVREEMFVDVKKALTDIGVNGITAYQVVGCGIQRGMSEYVRGQKVDVQVLPKIKFEIVVSSEEWERKTIEAIRKTAFTGNPGDGKIFTYYLKQAVKIRTGETGYDAIQTPNFDD</sequence>